<protein>
    <recommendedName>
        <fullName evidence="4">DUF2512 domain-containing protein</fullName>
    </recommendedName>
</protein>
<feature type="transmembrane region" description="Helical" evidence="1">
    <location>
        <begin position="54"/>
        <end position="75"/>
    </location>
</feature>
<gene>
    <name evidence="2" type="ORF">BP422_14050</name>
</gene>
<keyword evidence="1" id="KW-0472">Membrane</keyword>
<dbReference type="InterPro" id="IPR019649">
    <property type="entry name" value="DUF2512"/>
</dbReference>
<evidence type="ECO:0000313" key="3">
    <source>
        <dbReference type="Proteomes" id="UP000197781"/>
    </source>
</evidence>
<accession>A0A220MHK8</accession>
<dbReference type="EMBL" id="CP018145">
    <property type="protein sequence ID" value="ASJ54586.1"/>
    <property type="molecule type" value="Genomic_DNA"/>
</dbReference>
<dbReference type="Proteomes" id="UP000197781">
    <property type="component" value="Chromosome"/>
</dbReference>
<dbReference type="Pfam" id="PF10710">
    <property type="entry name" value="DUF2512"/>
    <property type="match status" value="1"/>
</dbReference>
<keyword evidence="1" id="KW-0812">Transmembrane</keyword>
<keyword evidence="1" id="KW-1133">Transmembrane helix</keyword>
<feature type="transmembrane region" description="Helical" evidence="1">
    <location>
        <begin position="81"/>
        <end position="101"/>
    </location>
</feature>
<dbReference type="AlphaFoldDB" id="A0A220MHK8"/>
<evidence type="ECO:0000313" key="2">
    <source>
        <dbReference type="EMBL" id="ASJ54586.1"/>
    </source>
</evidence>
<organism evidence="2 3">
    <name type="scientific">Brevibacillus formosus</name>
    <dbReference type="NCBI Taxonomy" id="54913"/>
    <lineage>
        <taxon>Bacteria</taxon>
        <taxon>Bacillati</taxon>
        <taxon>Bacillota</taxon>
        <taxon>Bacilli</taxon>
        <taxon>Bacillales</taxon>
        <taxon>Paenibacillaceae</taxon>
        <taxon>Brevibacillus</taxon>
    </lineage>
</organism>
<evidence type="ECO:0000256" key="1">
    <source>
        <dbReference type="SAM" id="Phobius"/>
    </source>
</evidence>
<reference evidence="2 3" key="1">
    <citation type="submission" date="2016-11" db="EMBL/GenBank/DDBJ databases">
        <authorList>
            <person name="Jaros S."/>
            <person name="Januszkiewicz K."/>
            <person name="Wedrychowicz H."/>
        </authorList>
    </citation>
    <scope>NUCLEOTIDE SEQUENCE [LARGE SCALE GENOMIC DNA]</scope>
    <source>
        <strain evidence="2 3">NF2</strain>
    </source>
</reference>
<proteinExistence type="predicted"/>
<sequence>MNIVLKLLFNGIIAVPGLWWSGTSLMFAVLASVIVSLLGYVLDLTILPRTNNTFASSADFLFVYASLWLGCYLFGQTISLSGLLLTAFAITVVEYFFHGYLQRHGVHHSKHPG</sequence>
<evidence type="ECO:0008006" key="4">
    <source>
        <dbReference type="Google" id="ProtNLM"/>
    </source>
</evidence>
<dbReference type="RefSeq" id="WP_088908317.1">
    <property type="nucleotide sequence ID" value="NZ_CP018145.1"/>
</dbReference>
<feature type="transmembrane region" description="Helical" evidence="1">
    <location>
        <begin position="20"/>
        <end position="42"/>
    </location>
</feature>
<dbReference type="KEGG" id="bfm:BP422_14050"/>
<name>A0A220MHK8_9BACL</name>